<keyword evidence="1" id="KW-0472">Membrane</keyword>
<dbReference type="EMBL" id="VSSQ01064719">
    <property type="protein sequence ID" value="MPN17557.1"/>
    <property type="molecule type" value="Genomic_DNA"/>
</dbReference>
<gene>
    <name evidence="2" type="primary">bepG_9</name>
    <name evidence="2" type="ORF">SDC9_164911</name>
</gene>
<sequence>MSHIQKIMTEDEFFSKDYKISWVDMSYQERGNEGKIVGLMALALVFGYLFLVGQYESWSIPVPVIASVAVATLGGLMGLYYSRMVPAGFWGLYYSDLALSIYAQLGLIMLVGLASKNAILMVEFSKEERKNGKSVVEAALQGASHRYRAVLMTAWSFVIGILPLVIANGAGAGSRRAIGVTTFWGMVLAMVIGIIFIPALYTFFQKFREWAKRGKNCM</sequence>
<dbReference type="SUPFAM" id="SSF82866">
    <property type="entry name" value="Multidrug efflux transporter AcrB transmembrane domain"/>
    <property type="match status" value="1"/>
</dbReference>
<feature type="transmembrane region" description="Helical" evidence="1">
    <location>
        <begin position="149"/>
        <end position="171"/>
    </location>
</feature>
<dbReference type="GO" id="GO:0005886">
    <property type="term" value="C:plasma membrane"/>
    <property type="evidence" value="ECO:0007669"/>
    <property type="project" value="TreeGrafter"/>
</dbReference>
<keyword evidence="1" id="KW-1133">Transmembrane helix</keyword>
<name>A0A645FSX4_9ZZZZ</name>
<protein>
    <submittedName>
        <fullName evidence="2">Efflux pump membrane transporter BepG</fullName>
    </submittedName>
</protein>
<dbReference type="PANTHER" id="PTHR32063:SF76">
    <property type="entry name" value="EFFLUX PUMP MEMBRANE TRANSPORTER"/>
    <property type="match status" value="1"/>
</dbReference>
<reference evidence="2" key="1">
    <citation type="submission" date="2019-08" db="EMBL/GenBank/DDBJ databases">
        <authorList>
            <person name="Kucharzyk K."/>
            <person name="Murdoch R.W."/>
            <person name="Higgins S."/>
            <person name="Loffler F."/>
        </authorList>
    </citation>
    <scope>NUCLEOTIDE SEQUENCE</scope>
</reference>
<accession>A0A645FSX4</accession>
<feature type="transmembrane region" description="Helical" evidence="1">
    <location>
        <begin position="60"/>
        <end position="81"/>
    </location>
</feature>
<dbReference type="InterPro" id="IPR001036">
    <property type="entry name" value="Acrflvin-R"/>
</dbReference>
<organism evidence="2">
    <name type="scientific">bioreactor metagenome</name>
    <dbReference type="NCBI Taxonomy" id="1076179"/>
    <lineage>
        <taxon>unclassified sequences</taxon>
        <taxon>metagenomes</taxon>
        <taxon>ecological metagenomes</taxon>
    </lineage>
</organism>
<dbReference type="GO" id="GO:0042910">
    <property type="term" value="F:xenobiotic transmembrane transporter activity"/>
    <property type="evidence" value="ECO:0007669"/>
    <property type="project" value="TreeGrafter"/>
</dbReference>
<keyword evidence="1" id="KW-0812">Transmembrane</keyword>
<dbReference type="AlphaFoldDB" id="A0A645FSX4"/>
<proteinExistence type="predicted"/>
<feature type="transmembrane region" description="Helical" evidence="1">
    <location>
        <begin position="183"/>
        <end position="204"/>
    </location>
</feature>
<dbReference type="Gene3D" id="3.30.70.1440">
    <property type="entry name" value="Multidrug efflux transporter AcrB pore domain"/>
    <property type="match status" value="1"/>
</dbReference>
<dbReference type="PANTHER" id="PTHR32063">
    <property type="match status" value="1"/>
</dbReference>
<feature type="transmembrane region" description="Helical" evidence="1">
    <location>
        <begin position="36"/>
        <end position="53"/>
    </location>
</feature>
<dbReference type="Pfam" id="PF00873">
    <property type="entry name" value="ACR_tran"/>
    <property type="match status" value="1"/>
</dbReference>
<dbReference type="Gene3D" id="1.20.1640.10">
    <property type="entry name" value="Multidrug efflux transporter AcrB transmembrane domain"/>
    <property type="match status" value="1"/>
</dbReference>
<evidence type="ECO:0000313" key="2">
    <source>
        <dbReference type="EMBL" id="MPN17557.1"/>
    </source>
</evidence>
<evidence type="ECO:0000256" key="1">
    <source>
        <dbReference type="SAM" id="Phobius"/>
    </source>
</evidence>
<feature type="transmembrane region" description="Helical" evidence="1">
    <location>
        <begin position="101"/>
        <end position="122"/>
    </location>
</feature>
<comment type="caution">
    <text evidence="2">The sequence shown here is derived from an EMBL/GenBank/DDBJ whole genome shotgun (WGS) entry which is preliminary data.</text>
</comment>